<dbReference type="EMBL" id="BAAANC010000005">
    <property type="protein sequence ID" value="GAA1559290.1"/>
    <property type="molecule type" value="Genomic_DNA"/>
</dbReference>
<keyword evidence="2" id="KW-1185">Reference proteome</keyword>
<dbReference type="RefSeq" id="WP_344183020.1">
    <property type="nucleotide sequence ID" value="NZ_BAAANC010000005.1"/>
</dbReference>
<evidence type="ECO:0000313" key="2">
    <source>
        <dbReference type="Proteomes" id="UP001500363"/>
    </source>
</evidence>
<comment type="caution">
    <text evidence="1">The sequence shown here is derived from an EMBL/GenBank/DDBJ whole genome shotgun (WGS) entry which is preliminary data.</text>
</comment>
<name>A0ABP4NBT4_9ACTN</name>
<proteinExistence type="predicted"/>
<dbReference type="Proteomes" id="UP001500363">
    <property type="component" value="Unassembled WGS sequence"/>
</dbReference>
<protein>
    <submittedName>
        <fullName evidence="1">Uncharacterized protein</fullName>
    </submittedName>
</protein>
<sequence length="137" mass="14442">MILPSSVAGSTSQEVGYFDTSPGELAAWLLAGFTDEWAVVKPGWKSLGDAARSLTPAVPVSRYAFLGMNGWTVMLNNGPKGTDVGVMPSRAARDLGCRAIRAVCVADEDQGFAARILEVYGPEGDRPLALERSIVAA</sequence>
<accession>A0ABP4NBT4</accession>
<evidence type="ECO:0000313" key="1">
    <source>
        <dbReference type="EMBL" id="GAA1559290.1"/>
    </source>
</evidence>
<organism evidence="1 2">
    <name type="scientific">Kribbella lupini</name>
    <dbReference type="NCBI Taxonomy" id="291602"/>
    <lineage>
        <taxon>Bacteria</taxon>
        <taxon>Bacillati</taxon>
        <taxon>Actinomycetota</taxon>
        <taxon>Actinomycetes</taxon>
        <taxon>Propionibacteriales</taxon>
        <taxon>Kribbellaceae</taxon>
        <taxon>Kribbella</taxon>
    </lineage>
</organism>
<reference evidence="2" key="1">
    <citation type="journal article" date="2019" name="Int. J. Syst. Evol. Microbiol.">
        <title>The Global Catalogue of Microorganisms (GCM) 10K type strain sequencing project: providing services to taxonomists for standard genome sequencing and annotation.</title>
        <authorList>
            <consortium name="The Broad Institute Genomics Platform"/>
            <consortium name="The Broad Institute Genome Sequencing Center for Infectious Disease"/>
            <person name="Wu L."/>
            <person name="Ma J."/>
        </authorList>
    </citation>
    <scope>NUCLEOTIDE SEQUENCE [LARGE SCALE GENOMIC DNA]</scope>
    <source>
        <strain evidence="2">JCM 14303</strain>
    </source>
</reference>
<gene>
    <name evidence="1" type="ORF">GCM10009741_75390</name>
</gene>